<dbReference type="SMART" id="SM00997">
    <property type="entry name" value="AdoHcyase_NAD"/>
    <property type="match status" value="1"/>
</dbReference>
<dbReference type="PROSITE" id="PS00739">
    <property type="entry name" value="ADOHCYASE_2"/>
    <property type="match status" value="1"/>
</dbReference>
<evidence type="ECO:0000313" key="8">
    <source>
        <dbReference type="EMBL" id="MFD2517121.1"/>
    </source>
</evidence>
<dbReference type="PROSITE" id="PS00738">
    <property type="entry name" value="ADOHCYASE_1"/>
    <property type="match status" value="1"/>
</dbReference>
<evidence type="ECO:0000256" key="6">
    <source>
        <dbReference type="RuleBase" id="RU004166"/>
    </source>
</evidence>
<dbReference type="SUPFAM" id="SSF52283">
    <property type="entry name" value="Formate/glycerate dehydrogenase catalytic domain-like"/>
    <property type="match status" value="1"/>
</dbReference>
<keyword evidence="4 5" id="KW-0378">Hydrolase</keyword>
<reference evidence="9" key="1">
    <citation type="journal article" date="2019" name="Int. J. Syst. Evol. Microbiol.">
        <title>The Global Catalogue of Microorganisms (GCM) 10K type strain sequencing project: providing services to taxonomists for standard genome sequencing and annotation.</title>
        <authorList>
            <consortium name="The Broad Institute Genomics Platform"/>
            <consortium name="The Broad Institute Genome Sequencing Center for Infectious Disease"/>
            <person name="Wu L."/>
            <person name="Ma J."/>
        </authorList>
    </citation>
    <scope>NUCLEOTIDE SEQUENCE [LARGE SCALE GENOMIC DNA]</scope>
    <source>
        <strain evidence="9">KCTC 42585</strain>
    </source>
</reference>
<comment type="function">
    <text evidence="4">May play a key role in the regulation of the intracellular concentration of adenosylhomocysteine.</text>
</comment>
<evidence type="ECO:0000259" key="7">
    <source>
        <dbReference type="SMART" id="SM00997"/>
    </source>
</evidence>
<dbReference type="InterPro" id="IPR020082">
    <property type="entry name" value="S-Ado-L-homoCys_hydrolase_CS"/>
</dbReference>
<feature type="binding site" evidence="4">
    <location>
        <begin position="305"/>
        <end position="307"/>
    </location>
    <ligand>
        <name>NAD(+)</name>
        <dbReference type="ChEBI" id="CHEBI:57540"/>
    </ligand>
</feature>
<feature type="binding site" evidence="4">
    <location>
        <position position="196"/>
    </location>
    <ligand>
        <name>substrate</name>
    </ligand>
</feature>
<dbReference type="RefSeq" id="WP_380748848.1">
    <property type="nucleotide sequence ID" value="NZ_JBHULT010000006.1"/>
</dbReference>
<feature type="binding site" evidence="4">
    <location>
        <begin position="226"/>
        <end position="231"/>
    </location>
    <ligand>
        <name>NAD(+)</name>
        <dbReference type="ChEBI" id="CHEBI:57540"/>
    </ligand>
</feature>
<accession>A0ABW5ITV4</accession>
<dbReference type="HAMAP" id="MF_00563">
    <property type="entry name" value="AdoHcyase"/>
    <property type="match status" value="1"/>
</dbReference>
<dbReference type="EC" id="3.13.2.1" evidence="4"/>
<sequence length="438" mass="48464">MSTKTVPYTAYKVKDISLADWGRKEIELAEAEMPGLMSLREEFKDEQPLKGARIAGCLHMTIQTAVLIETLVALGAEVTWSSCNIFSTQDQAAAAIAAAGIPVYAWKGMTAEEFDWCIEQTLFFGEDRKPLNMILDDGGDLTNMVLDQYPELAEGIKGLSEETTTGVHRLYERMKNGTLPMPAINVNDSVTKSKFDNKYGCRESAVDAIRRATDVMLAGKRVVVCGYGDVGKGTAASFRGAGSIVTVTEIDPICALQAAMDGFEVKKLETVAPKADIVITTTGNKDIVRAEHFKAMKDKTIVCNIGHFDNEIQVSWLNDNFGDTKVEIKPQVDKYTIDGKDIILLAEGRLVNLGCATGHPSFVMSNSFTNQTLAQIELWKNTDKYKNEVYMLPKHLDEKVAKLHLEKIGVELTELNEDQAKYIGVTVEGPFKPEYYRY</sequence>
<dbReference type="Gene3D" id="3.40.50.1480">
    <property type="entry name" value="Adenosylhomocysteinase-like"/>
    <property type="match status" value="3"/>
</dbReference>
<dbReference type="EMBL" id="JBHULT010000006">
    <property type="protein sequence ID" value="MFD2517121.1"/>
    <property type="molecule type" value="Genomic_DNA"/>
</dbReference>
<comment type="cofactor">
    <cofactor evidence="4 5">
        <name>NAD(+)</name>
        <dbReference type="ChEBI" id="CHEBI:57540"/>
    </cofactor>
    <text evidence="4 5">Binds 1 NAD(+) per subunit.</text>
</comment>
<dbReference type="InterPro" id="IPR015878">
    <property type="entry name" value="Ado_hCys_hydrolase_NAD-bd"/>
</dbReference>
<name>A0ABW5ITV4_9FLAO</name>
<feature type="domain" description="S-adenosyl-L-homocysteine hydrolase NAD binding" evidence="7">
    <location>
        <begin position="197"/>
        <end position="358"/>
    </location>
</feature>
<proteinExistence type="inferred from homology"/>
<comment type="pathway">
    <text evidence="4 5">Amino-acid biosynthesis; L-homocysteine biosynthesis; L-homocysteine from S-adenosyl-L-homocysteine: step 1/1.</text>
</comment>
<keyword evidence="2 4" id="KW-0554">One-carbon metabolism</keyword>
<keyword evidence="4" id="KW-0963">Cytoplasm</keyword>
<comment type="catalytic activity">
    <reaction evidence="4 5">
        <text>S-adenosyl-L-homocysteine + H2O = L-homocysteine + adenosine</text>
        <dbReference type="Rhea" id="RHEA:21708"/>
        <dbReference type="ChEBI" id="CHEBI:15377"/>
        <dbReference type="ChEBI" id="CHEBI:16335"/>
        <dbReference type="ChEBI" id="CHEBI:57856"/>
        <dbReference type="ChEBI" id="CHEBI:58199"/>
        <dbReference type="EC" id="3.13.2.1"/>
    </reaction>
</comment>
<dbReference type="InterPro" id="IPR000043">
    <property type="entry name" value="Adenosylhomocysteinase-like"/>
</dbReference>
<evidence type="ECO:0000256" key="1">
    <source>
        <dbReference type="ARBA" id="ARBA00007122"/>
    </source>
</evidence>
<feature type="binding site" evidence="4">
    <location>
        <position position="192"/>
    </location>
    <ligand>
        <name>substrate</name>
    </ligand>
</feature>
<keyword evidence="9" id="KW-1185">Reference proteome</keyword>
<dbReference type="NCBIfam" id="TIGR00936">
    <property type="entry name" value="ahcY"/>
    <property type="match status" value="1"/>
</dbReference>
<dbReference type="PANTHER" id="PTHR23420">
    <property type="entry name" value="ADENOSYLHOMOCYSTEINASE"/>
    <property type="match status" value="1"/>
</dbReference>
<dbReference type="PIRSF" id="PIRSF001109">
    <property type="entry name" value="Ad_hcy_hydrolase"/>
    <property type="match status" value="1"/>
</dbReference>
<dbReference type="CDD" id="cd00401">
    <property type="entry name" value="SAHH"/>
    <property type="match status" value="1"/>
</dbReference>
<evidence type="ECO:0000256" key="2">
    <source>
        <dbReference type="ARBA" id="ARBA00022563"/>
    </source>
</evidence>
<comment type="similarity">
    <text evidence="1 4 6">Belongs to the adenosylhomocysteinase family.</text>
</comment>
<evidence type="ECO:0000256" key="5">
    <source>
        <dbReference type="RuleBase" id="RU000548"/>
    </source>
</evidence>
<keyword evidence="3 4" id="KW-0520">NAD</keyword>
<dbReference type="PANTHER" id="PTHR23420:SF0">
    <property type="entry name" value="ADENOSYLHOMOCYSTEINASE"/>
    <property type="match status" value="1"/>
</dbReference>
<dbReference type="InterPro" id="IPR036291">
    <property type="entry name" value="NAD(P)-bd_dom_sf"/>
</dbReference>
<feature type="binding site" evidence="4">
    <location>
        <position position="249"/>
    </location>
    <ligand>
        <name>NAD(+)</name>
        <dbReference type="ChEBI" id="CHEBI:57540"/>
    </ligand>
</feature>
<dbReference type="InterPro" id="IPR042172">
    <property type="entry name" value="Adenosylhomocyst_ase-like_sf"/>
</dbReference>
<feature type="binding site" evidence="4">
    <location>
        <position position="352"/>
    </location>
    <ligand>
        <name>NAD(+)</name>
        <dbReference type="ChEBI" id="CHEBI:57540"/>
    </ligand>
</feature>
<comment type="subcellular location">
    <subcellularLocation>
        <location evidence="4">Cytoplasm</location>
    </subcellularLocation>
</comment>
<feature type="binding site" evidence="4">
    <location>
        <position position="197"/>
    </location>
    <ligand>
        <name>NAD(+)</name>
        <dbReference type="ChEBI" id="CHEBI:57540"/>
    </ligand>
</feature>
<dbReference type="Pfam" id="PF05221">
    <property type="entry name" value="AdoHcyase"/>
    <property type="match status" value="2"/>
</dbReference>
<evidence type="ECO:0000256" key="4">
    <source>
        <dbReference type="HAMAP-Rule" id="MF_00563"/>
    </source>
</evidence>
<dbReference type="Pfam" id="PF00670">
    <property type="entry name" value="AdoHcyase_NAD"/>
    <property type="match status" value="1"/>
</dbReference>
<evidence type="ECO:0000313" key="9">
    <source>
        <dbReference type="Proteomes" id="UP001597468"/>
    </source>
</evidence>
<feature type="binding site" evidence="4">
    <location>
        <position position="162"/>
    </location>
    <ligand>
        <name>substrate</name>
    </ligand>
</feature>
<protein>
    <recommendedName>
        <fullName evidence="4">Adenosylhomocysteinase</fullName>
        <ecNumber evidence="4">3.13.2.1</ecNumber>
    </recommendedName>
    <alternativeName>
        <fullName evidence="4">S-adenosyl-L-homocysteine hydrolase</fullName>
        <shortName evidence="4">AdoHcyase</shortName>
    </alternativeName>
</protein>
<gene>
    <name evidence="4 8" type="primary">ahcY</name>
    <name evidence="8" type="ORF">ACFSTG_04390</name>
</gene>
<dbReference type="SMART" id="SM00996">
    <property type="entry name" value="AdoHcyase"/>
    <property type="match status" value="1"/>
</dbReference>
<evidence type="ECO:0000256" key="3">
    <source>
        <dbReference type="ARBA" id="ARBA00023027"/>
    </source>
</evidence>
<feature type="binding site" evidence="4">
    <location>
        <position position="284"/>
    </location>
    <ligand>
        <name>NAD(+)</name>
        <dbReference type="ChEBI" id="CHEBI:57540"/>
    </ligand>
</feature>
<dbReference type="NCBIfam" id="NF004005">
    <property type="entry name" value="PRK05476.2-3"/>
    <property type="match status" value="1"/>
</dbReference>
<feature type="binding site" evidence="4">
    <location>
        <position position="137"/>
    </location>
    <ligand>
        <name>substrate</name>
    </ligand>
</feature>
<dbReference type="SUPFAM" id="SSF51735">
    <property type="entry name" value="NAD(P)-binding Rossmann-fold domains"/>
    <property type="match status" value="1"/>
</dbReference>
<comment type="caution">
    <text evidence="8">The sequence shown here is derived from an EMBL/GenBank/DDBJ whole genome shotgun (WGS) entry which is preliminary data.</text>
</comment>
<feature type="binding site" evidence="4">
    <location>
        <begin position="163"/>
        <end position="165"/>
    </location>
    <ligand>
        <name>NAD(+)</name>
        <dbReference type="ChEBI" id="CHEBI:57540"/>
    </ligand>
</feature>
<dbReference type="Proteomes" id="UP001597468">
    <property type="component" value="Unassembled WGS sequence"/>
</dbReference>
<organism evidence="8 9">
    <name type="scientific">Salinimicrobium flavum</name>
    <dbReference type="NCBI Taxonomy" id="1737065"/>
    <lineage>
        <taxon>Bacteria</taxon>
        <taxon>Pseudomonadati</taxon>
        <taxon>Bacteroidota</taxon>
        <taxon>Flavobacteriia</taxon>
        <taxon>Flavobacteriales</taxon>
        <taxon>Flavobacteriaceae</taxon>
        <taxon>Salinimicrobium</taxon>
    </lineage>
</organism>
<dbReference type="Gene3D" id="3.40.50.720">
    <property type="entry name" value="NAD(P)-binding Rossmann-like Domain"/>
    <property type="match status" value="1"/>
</dbReference>
<feature type="binding site" evidence="4">
    <location>
        <position position="61"/>
    </location>
    <ligand>
        <name>substrate</name>
    </ligand>
</feature>